<dbReference type="InterPro" id="IPR008551">
    <property type="entry name" value="TANGO2"/>
</dbReference>
<accession>A0A9W6BRF7</accession>
<dbReference type="EMBL" id="BRXU01000017">
    <property type="protein sequence ID" value="GLC56989.1"/>
    <property type="molecule type" value="Genomic_DNA"/>
</dbReference>
<evidence type="ECO:0000313" key="3">
    <source>
        <dbReference type="Proteomes" id="UP001165080"/>
    </source>
</evidence>
<dbReference type="AlphaFoldDB" id="A0A9W6BRF7"/>
<comment type="caution">
    <text evidence="2">The sequence shown here is derived from an EMBL/GenBank/DDBJ whole genome shotgun (WGS) entry which is preliminary data.</text>
</comment>
<evidence type="ECO:0000313" key="2">
    <source>
        <dbReference type="EMBL" id="GLC56989.1"/>
    </source>
</evidence>
<evidence type="ECO:0000256" key="1">
    <source>
        <dbReference type="SAM" id="MobiDB-lite"/>
    </source>
</evidence>
<proteinExistence type="predicted"/>
<dbReference type="Pfam" id="PF05742">
    <property type="entry name" value="TANGO2"/>
    <property type="match status" value="1"/>
</dbReference>
<name>A0A9W6BRF7_9CHLO</name>
<protein>
    <submittedName>
        <fullName evidence="2">Uncharacterized protein</fullName>
    </submittedName>
</protein>
<organism evidence="2 3">
    <name type="scientific">Pleodorina starrii</name>
    <dbReference type="NCBI Taxonomy" id="330485"/>
    <lineage>
        <taxon>Eukaryota</taxon>
        <taxon>Viridiplantae</taxon>
        <taxon>Chlorophyta</taxon>
        <taxon>core chlorophytes</taxon>
        <taxon>Chlorophyceae</taxon>
        <taxon>CS clade</taxon>
        <taxon>Chlamydomonadales</taxon>
        <taxon>Volvocaceae</taxon>
        <taxon>Pleodorina</taxon>
    </lineage>
</organism>
<dbReference type="Proteomes" id="UP001165080">
    <property type="component" value="Unassembled WGS sequence"/>
</dbReference>
<reference evidence="2 3" key="1">
    <citation type="journal article" date="2023" name="Commun. Biol.">
        <title>Reorganization of the ancestral sex-determining regions during the evolution of trioecy in Pleodorina starrii.</title>
        <authorList>
            <person name="Takahashi K."/>
            <person name="Suzuki S."/>
            <person name="Kawai-Toyooka H."/>
            <person name="Yamamoto K."/>
            <person name="Hamaji T."/>
            <person name="Ootsuki R."/>
            <person name="Yamaguchi H."/>
            <person name="Kawachi M."/>
            <person name="Higashiyama T."/>
            <person name="Nozaki H."/>
        </authorList>
    </citation>
    <scope>NUCLEOTIDE SEQUENCE [LARGE SCALE GENOMIC DNA]</scope>
    <source>
        <strain evidence="2 3">NIES-4479</strain>
    </source>
</reference>
<dbReference type="PANTHER" id="PTHR17985">
    <property type="entry name" value="SER/THR-RICH PROTEIN T10 IN DGCR REGION"/>
    <property type="match status" value="1"/>
</dbReference>
<gene>
    <name evidence="2" type="primary">PLEST003158</name>
    <name evidence="2" type="ORF">PLESTB_001170900</name>
</gene>
<feature type="compositionally biased region" description="Basic and acidic residues" evidence="1">
    <location>
        <begin position="319"/>
        <end position="333"/>
    </location>
</feature>
<sequence length="426" mass="44357">MCLTFFVFGCHPPQPRLLLAFNRDEFFKRPAQPLHLWDDGSGVLAGRDLGSGGTWLGIHTGSGRLALLTNLRSRDPIAPTFHNPTACASRGELVTRFMTGAASPEEYVKSIPGDRYNGFNLVVGDLRADPRVGSVVYTNNAGDENSAASGVAAAAEGGGTEDAVSGGRVNGDAAAAVLPSAAQAAAAPGCPQPGGGSCSGSRVKQVQLLEPGRVYGLGNGRLMEWPKVATGVEALQRLLPGVTSDTGVPYDRIFGELMGDSRRLVPLKTKAAAAATDGGAGPADGNSAAEQTAADESTAAMEGRNTAEPRSAQPQVEGKPMEMDGGERCREPQSLEEEEGTTAALARSDGGGGGKKSDVAAFQEQLEHITSGRFVAEVATPFGPYGTRSQTVIVVWHDGSAEARERHRCDDGTWSDVAIPFQLNVI</sequence>
<feature type="region of interest" description="Disordered" evidence="1">
    <location>
        <begin position="275"/>
        <end position="357"/>
    </location>
</feature>
<dbReference type="PANTHER" id="PTHR17985:SF8">
    <property type="entry name" value="TRANSPORT AND GOLGI ORGANIZATION PROTEIN 2 HOMOLOG"/>
    <property type="match status" value="1"/>
</dbReference>
<keyword evidence="3" id="KW-1185">Reference proteome</keyword>